<dbReference type="EMBL" id="GQ252800">
    <property type="protein sequence ID" value="ADB85260.1"/>
    <property type="molecule type" value="Genomic_DNA"/>
</dbReference>
<organism evidence="1">
    <name type="scientific">Phyllostachys edulis</name>
    <name type="common">Tortoise shell bamboo</name>
    <name type="synonym">Bambusa edulis</name>
    <dbReference type="NCBI Taxonomy" id="38705"/>
    <lineage>
        <taxon>Eukaryota</taxon>
        <taxon>Viridiplantae</taxon>
        <taxon>Streptophyta</taxon>
        <taxon>Embryophyta</taxon>
        <taxon>Tracheophyta</taxon>
        <taxon>Spermatophyta</taxon>
        <taxon>Magnoliopsida</taxon>
        <taxon>Liliopsida</taxon>
        <taxon>Poales</taxon>
        <taxon>Poaceae</taxon>
        <taxon>BOP clade</taxon>
        <taxon>Bambusoideae</taxon>
        <taxon>Arundinarodae</taxon>
        <taxon>Arundinarieae</taxon>
        <taxon>Arundinariinae</taxon>
        <taxon>Phyllostachys</taxon>
    </lineage>
</organism>
<sequence length="61" mass="7233">DQVEIFGCIWRTLLLQMMFSVMFESTHLVNLQLQRVISIGIFMCKYLINWRSPWPDGPELS</sequence>
<reference evidence="1" key="1">
    <citation type="journal article" date="2010" name="J. Integr. Plant Biol.">
        <title>Insights into the bamboo genome: syntenic relationships to rice and sorghum.</title>
        <authorList>
            <person name="Gui Y.J."/>
            <person name="Zhou Y."/>
            <person name="Wang Y."/>
            <person name="Wang S."/>
            <person name="Wang S.Y."/>
            <person name="Hu Y."/>
            <person name="Bo S.P."/>
            <person name="Chen H."/>
            <person name="Zhou C.P."/>
            <person name="Ma N.X."/>
            <person name="Zhang T.Z."/>
            <person name="Fan L.J."/>
        </authorList>
    </citation>
    <scope>NUCLEOTIDE SEQUENCE</scope>
    <source>
        <tissue evidence="1">Shoot</tissue>
    </source>
</reference>
<accession>D3IVC0</accession>
<name>D3IVC0_PHYED</name>
<dbReference type="AlphaFoldDB" id="D3IVC0"/>
<proteinExistence type="predicted"/>
<evidence type="ECO:0000313" key="1">
    <source>
        <dbReference type="EMBL" id="ADB85260.1"/>
    </source>
</evidence>
<protein>
    <submittedName>
        <fullName evidence="1">Uncharacterized protein</fullName>
    </submittedName>
</protein>
<feature type="non-terminal residue" evidence="1">
    <location>
        <position position="1"/>
    </location>
</feature>